<protein>
    <submittedName>
        <fullName evidence="1">(apollo) hypothetical protein</fullName>
    </submittedName>
</protein>
<sequence>MDAKLVKGLLETIQNAKVLNKRYDNVEVPIFDPDKSNDGAVGWCGSFDKLREELKWSSFEKVAKAGKALRGAALLICVKA</sequence>
<comment type="caution">
    <text evidence="1">The sequence shown here is derived from an EMBL/GenBank/DDBJ whole genome shotgun (WGS) entry which is preliminary data.</text>
</comment>
<proteinExistence type="predicted"/>
<name>A0A8S3WGZ0_PARAO</name>
<evidence type="ECO:0000313" key="2">
    <source>
        <dbReference type="Proteomes" id="UP000691718"/>
    </source>
</evidence>
<keyword evidence="2" id="KW-1185">Reference proteome</keyword>
<accession>A0A8S3WGZ0</accession>
<gene>
    <name evidence="1" type="ORF">PAPOLLO_LOCUS6181</name>
</gene>
<organism evidence="1 2">
    <name type="scientific">Parnassius apollo</name>
    <name type="common">Apollo butterfly</name>
    <name type="synonym">Papilio apollo</name>
    <dbReference type="NCBI Taxonomy" id="110799"/>
    <lineage>
        <taxon>Eukaryota</taxon>
        <taxon>Metazoa</taxon>
        <taxon>Ecdysozoa</taxon>
        <taxon>Arthropoda</taxon>
        <taxon>Hexapoda</taxon>
        <taxon>Insecta</taxon>
        <taxon>Pterygota</taxon>
        <taxon>Neoptera</taxon>
        <taxon>Endopterygota</taxon>
        <taxon>Lepidoptera</taxon>
        <taxon>Glossata</taxon>
        <taxon>Ditrysia</taxon>
        <taxon>Papilionoidea</taxon>
        <taxon>Papilionidae</taxon>
        <taxon>Parnassiinae</taxon>
        <taxon>Parnassini</taxon>
        <taxon>Parnassius</taxon>
        <taxon>Parnassius</taxon>
    </lineage>
</organism>
<dbReference type="AlphaFoldDB" id="A0A8S3WGZ0"/>
<reference evidence="1" key="1">
    <citation type="submission" date="2021-04" db="EMBL/GenBank/DDBJ databases">
        <authorList>
            <person name="Tunstrom K."/>
        </authorList>
    </citation>
    <scope>NUCLEOTIDE SEQUENCE</scope>
</reference>
<evidence type="ECO:0000313" key="1">
    <source>
        <dbReference type="EMBL" id="CAG4959531.1"/>
    </source>
</evidence>
<dbReference type="Proteomes" id="UP000691718">
    <property type="component" value="Unassembled WGS sequence"/>
</dbReference>
<dbReference type="EMBL" id="CAJQZP010000397">
    <property type="protein sequence ID" value="CAG4959531.1"/>
    <property type="molecule type" value="Genomic_DNA"/>
</dbReference>
<dbReference type="OrthoDB" id="7482440at2759"/>